<dbReference type="EMBL" id="JANUGU010000007">
    <property type="protein sequence ID" value="MCS0660172.1"/>
    <property type="molecule type" value="Genomic_DNA"/>
</dbReference>
<feature type="chain" id="PRO_5047450876" evidence="1">
    <location>
        <begin position="21"/>
        <end position="689"/>
    </location>
</feature>
<dbReference type="PANTHER" id="PTHR13833:SF71">
    <property type="entry name" value="NHL DOMAIN-CONTAINING PROTEIN"/>
    <property type="match status" value="1"/>
</dbReference>
<dbReference type="RefSeq" id="WP_258813362.1">
    <property type="nucleotide sequence ID" value="NZ_JANUGU010000007.1"/>
</dbReference>
<name>A0ABT2D1R9_9BURK</name>
<dbReference type="Proteomes" id="UP001204621">
    <property type="component" value="Unassembled WGS sequence"/>
</dbReference>
<comment type="caution">
    <text evidence="2">The sequence shown here is derived from an EMBL/GenBank/DDBJ whole genome shotgun (WGS) entry which is preliminary data.</text>
</comment>
<gene>
    <name evidence="2" type="ORF">NX778_19040</name>
</gene>
<organism evidence="2 3">
    <name type="scientific">Massilia terrae</name>
    <dbReference type="NCBI Taxonomy" id="1811224"/>
    <lineage>
        <taxon>Bacteria</taxon>
        <taxon>Pseudomonadati</taxon>
        <taxon>Pseudomonadota</taxon>
        <taxon>Betaproteobacteria</taxon>
        <taxon>Burkholderiales</taxon>
        <taxon>Oxalobacteraceae</taxon>
        <taxon>Telluria group</taxon>
        <taxon>Massilia</taxon>
    </lineage>
</organism>
<reference evidence="2 3" key="1">
    <citation type="submission" date="2022-08" db="EMBL/GenBank/DDBJ databases">
        <title>Reclassification of Massilia species as members of the genera Telluria, Duganella, Pseudoduganella, Mokoshia gen. nov. and Zemynaea gen. nov. using orthogonal and non-orthogonal genome-based approaches.</title>
        <authorList>
            <person name="Bowman J.P."/>
        </authorList>
    </citation>
    <scope>NUCLEOTIDE SEQUENCE [LARGE SCALE GENOMIC DNA]</scope>
    <source>
        <strain evidence="2 3">JCM 31606</strain>
    </source>
</reference>
<protein>
    <submittedName>
        <fullName evidence="2">Uncharacterized protein</fullName>
    </submittedName>
</protein>
<accession>A0ABT2D1R9</accession>
<dbReference type="PANTHER" id="PTHR13833">
    <property type="match status" value="1"/>
</dbReference>
<evidence type="ECO:0000313" key="3">
    <source>
        <dbReference type="Proteomes" id="UP001204621"/>
    </source>
</evidence>
<keyword evidence="3" id="KW-1185">Reference proteome</keyword>
<feature type="signal peptide" evidence="1">
    <location>
        <begin position="1"/>
        <end position="20"/>
    </location>
</feature>
<dbReference type="SUPFAM" id="SSF63829">
    <property type="entry name" value="Calcium-dependent phosphotriesterase"/>
    <property type="match status" value="2"/>
</dbReference>
<dbReference type="InterPro" id="IPR011042">
    <property type="entry name" value="6-blade_b-propeller_TolB-like"/>
</dbReference>
<dbReference type="Gene3D" id="2.120.10.30">
    <property type="entry name" value="TolB, C-terminal domain"/>
    <property type="match status" value="4"/>
</dbReference>
<keyword evidence="1" id="KW-0732">Signal</keyword>
<proteinExistence type="predicted"/>
<evidence type="ECO:0000313" key="2">
    <source>
        <dbReference type="EMBL" id="MCS0660172.1"/>
    </source>
</evidence>
<sequence>MYRSLRTCAAACLAALFLNACGGGGGSGAAPVSPPPPVVVDPPPPTLLHAELVAGQPNTPPRYANGTLATAGFNNPAQLAFDKDGNLYVSDADYVVRKITPSGQVSLLAGSAGHAAAVDGNTTNASFMPITGMAIDAGGNVYVSSATTIRKITPAGVVLTFAGTQWAMGTQDGPGSQAGFWSIQGMTIDAAGNLYVADYGLRRVSPSGNVETIKLEQYPTELRAVALDPRGGITVTDGKQLLRYDMAGKLLQAIDMTDRTDVAPGTETQQHYTRINAIAYTADGTLYAVDTVDYASASVAIRMVDPSGKVTTLHSRLLPAGLANGPIAAAHLGNAAPGGNGLLVDKTGNLLLADASNHAIRKISPGLQVSTFAGGWAPPPGFADGIGATAAFGSIAGFGTDKAGNYYVADRGNCEIRKISPAHEVTTLAGIALCGSIYMDGVGDKARFQAITAMTQAADGSLYVTEKTTVRKVALDGTVSTIAGTLGTYQKQDGTGSQASFQNLNSIAVAPDGTLLVSDGAQALNGCNFDLDNAPTSLRAITTQGAAVVTTLPGTEWLCGQRATAPAVWSASDLAFDGAGKLYLVSGGYLGKRTPDGTATWLLDSQGAKIAANEVVVDDSGTVFFVYDGAVFKYGADHAVTKVLAPTISGAPIPITPDVAVARVSALTYIGNHKFVASFDQQVVVVTLK</sequence>
<evidence type="ECO:0000256" key="1">
    <source>
        <dbReference type="SAM" id="SignalP"/>
    </source>
</evidence>
<dbReference type="SUPFAM" id="SSF101898">
    <property type="entry name" value="NHL repeat"/>
    <property type="match status" value="1"/>
</dbReference>